<protein>
    <submittedName>
        <fullName evidence="1">Uncharacterized protein</fullName>
    </submittedName>
</protein>
<sequence length="19" mass="2181">MLLHFSTSKFQFTIVPARG</sequence>
<accession>A0A2P2PCF9</accession>
<proteinExistence type="predicted"/>
<reference evidence="1" key="1">
    <citation type="submission" date="2018-02" db="EMBL/GenBank/DDBJ databases">
        <title>Rhizophora mucronata_Transcriptome.</title>
        <authorList>
            <person name="Meera S.P."/>
            <person name="Sreeshan A."/>
            <person name="Augustine A."/>
        </authorList>
    </citation>
    <scope>NUCLEOTIDE SEQUENCE</scope>
    <source>
        <tissue evidence="1">Leaf</tissue>
    </source>
</reference>
<dbReference type="EMBL" id="GGEC01071954">
    <property type="protein sequence ID" value="MBX52438.1"/>
    <property type="molecule type" value="Transcribed_RNA"/>
</dbReference>
<name>A0A2P2PCF9_RHIMU</name>
<organism evidence="1">
    <name type="scientific">Rhizophora mucronata</name>
    <name type="common">Asiatic mangrove</name>
    <dbReference type="NCBI Taxonomy" id="61149"/>
    <lineage>
        <taxon>Eukaryota</taxon>
        <taxon>Viridiplantae</taxon>
        <taxon>Streptophyta</taxon>
        <taxon>Embryophyta</taxon>
        <taxon>Tracheophyta</taxon>
        <taxon>Spermatophyta</taxon>
        <taxon>Magnoliopsida</taxon>
        <taxon>eudicotyledons</taxon>
        <taxon>Gunneridae</taxon>
        <taxon>Pentapetalae</taxon>
        <taxon>rosids</taxon>
        <taxon>fabids</taxon>
        <taxon>Malpighiales</taxon>
        <taxon>Rhizophoraceae</taxon>
        <taxon>Rhizophora</taxon>
    </lineage>
</organism>
<dbReference type="AlphaFoldDB" id="A0A2P2PCF9"/>
<evidence type="ECO:0000313" key="1">
    <source>
        <dbReference type="EMBL" id="MBX52438.1"/>
    </source>
</evidence>